<keyword evidence="1" id="KW-0812">Transmembrane</keyword>
<evidence type="ECO:0000313" key="2">
    <source>
        <dbReference type="EMBL" id="MBT1706655.1"/>
    </source>
</evidence>
<dbReference type="AlphaFoldDB" id="A0AAP2DSE9"/>
<dbReference type="RefSeq" id="WP_254082248.1">
    <property type="nucleotide sequence ID" value="NZ_JAHESE010000001.1"/>
</dbReference>
<accession>A0AAP2DSE9</accession>
<keyword evidence="1" id="KW-0472">Membrane</keyword>
<keyword evidence="1" id="KW-1133">Transmembrane helix</keyword>
<dbReference type="EMBL" id="JAHESE010000001">
    <property type="protein sequence ID" value="MBT1706655.1"/>
    <property type="molecule type" value="Genomic_DNA"/>
</dbReference>
<comment type="caution">
    <text evidence="2">The sequence shown here is derived from an EMBL/GenBank/DDBJ whole genome shotgun (WGS) entry which is preliminary data.</text>
</comment>
<organism evidence="2 3">
    <name type="scientific">Dawidia cretensis</name>
    <dbReference type="NCBI Taxonomy" id="2782350"/>
    <lineage>
        <taxon>Bacteria</taxon>
        <taxon>Pseudomonadati</taxon>
        <taxon>Bacteroidota</taxon>
        <taxon>Cytophagia</taxon>
        <taxon>Cytophagales</taxon>
        <taxon>Chryseotaleaceae</taxon>
        <taxon>Dawidia</taxon>
    </lineage>
</organism>
<sequence>MNESKEVLTAEEIRKQAYLTALRLKSSGLDAETIYARLEKQGVPANLARQVAMDVMLEQKREVHEQAETSYNMALIRAAFAVILGLVSFLFFRGVFLVAMIILTVAIVSAVRAKEQMKK</sequence>
<keyword evidence="3" id="KW-1185">Reference proteome</keyword>
<proteinExistence type="predicted"/>
<feature type="transmembrane region" description="Helical" evidence="1">
    <location>
        <begin position="78"/>
        <end position="111"/>
    </location>
</feature>
<gene>
    <name evidence="2" type="ORF">KK062_00390</name>
</gene>
<protein>
    <submittedName>
        <fullName evidence="2">Uncharacterized protein</fullName>
    </submittedName>
</protein>
<reference evidence="2 3" key="1">
    <citation type="submission" date="2021-05" db="EMBL/GenBank/DDBJ databases">
        <title>A Polyphasic approach of four new species of the genus Ohtaekwangia: Ohtaekwangia histidinii sp. nov., Ohtaekwangia cretensis sp. nov., Ohtaekwangia indiensis sp. nov., Ohtaekwangia reichenbachii sp. nov. from diverse environment.</title>
        <authorList>
            <person name="Octaviana S."/>
        </authorList>
    </citation>
    <scope>NUCLEOTIDE SEQUENCE [LARGE SCALE GENOMIC DNA]</scope>
    <source>
        <strain evidence="2 3">PWU5</strain>
    </source>
</reference>
<evidence type="ECO:0000256" key="1">
    <source>
        <dbReference type="SAM" id="Phobius"/>
    </source>
</evidence>
<name>A0AAP2DSE9_9BACT</name>
<dbReference type="Proteomes" id="UP001319080">
    <property type="component" value="Unassembled WGS sequence"/>
</dbReference>
<evidence type="ECO:0000313" key="3">
    <source>
        <dbReference type="Proteomes" id="UP001319080"/>
    </source>
</evidence>